<evidence type="ECO:0000313" key="4">
    <source>
        <dbReference type="Proteomes" id="UP000005017"/>
    </source>
</evidence>
<dbReference type="Gene3D" id="1.20.144.10">
    <property type="entry name" value="Phosphatidic acid phosphatase type 2/haloperoxidase"/>
    <property type="match status" value="1"/>
</dbReference>
<gene>
    <name evidence="3" type="ORF">HMPREF9013_0062</name>
</gene>
<feature type="transmembrane region" description="Helical" evidence="1">
    <location>
        <begin position="96"/>
        <end position="115"/>
    </location>
</feature>
<feature type="transmembrane region" description="Helical" evidence="1">
    <location>
        <begin position="146"/>
        <end position="163"/>
    </location>
</feature>
<dbReference type="PANTHER" id="PTHR14969">
    <property type="entry name" value="SPHINGOSINE-1-PHOSPHATE PHOSPHOHYDROLASE"/>
    <property type="match status" value="1"/>
</dbReference>
<reference evidence="4" key="1">
    <citation type="submission" date="2009-12" db="EMBL/GenBank/DDBJ databases">
        <title>Sequence of Clostridiales genomosp. BVAB3 str. UPII9-5.</title>
        <authorList>
            <person name="Madupu R."/>
            <person name="Durkin A.S."/>
            <person name="Torralba M."/>
            <person name="Methe B."/>
            <person name="Sutton G.G."/>
            <person name="Strausberg R.L."/>
            <person name="Nelson K.E."/>
        </authorList>
    </citation>
    <scope>NUCLEOTIDE SEQUENCE [LARGE SCALE GENOMIC DNA]</scope>
    <source>
        <strain evidence="4">W1219</strain>
    </source>
</reference>
<dbReference type="AlphaFoldDB" id="D2MN46"/>
<sequence length="174" mass="19826">MEQTILLAIQRYMGIPCLVQVSQFLGMIAEHGEVWILFLLFLLCFKKTRKMALLGFAALVVEAVLVNLFLKPLLHRSRPCMVNPSLLKGSFCPKDYSWPSGHSASSFAVAGVFLWSKTRYRFVMITFAMMIAFSRMILYVHWFSDILSGIGIGLGISYLAVYSQRFEHFSRINV</sequence>
<dbReference type="PANTHER" id="PTHR14969:SF13">
    <property type="entry name" value="AT30094P"/>
    <property type="match status" value="1"/>
</dbReference>
<dbReference type="Pfam" id="PF01569">
    <property type="entry name" value="PAP2"/>
    <property type="match status" value="1"/>
</dbReference>
<name>D2MN46_9FIRM</name>
<feature type="transmembrane region" description="Helical" evidence="1">
    <location>
        <begin position="52"/>
        <end position="70"/>
    </location>
</feature>
<keyword evidence="4" id="KW-1185">Reference proteome</keyword>
<accession>D2MN46</accession>
<dbReference type="InterPro" id="IPR036938">
    <property type="entry name" value="PAP2/HPO_sf"/>
</dbReference>
<evidence type="ECO:0000259" key="2">
    <source>
        <dbReference type="SMART" id="SM00014"/>
    </source>
</evidence>
<evidence type="ECO:0000256" key="1">
    <source>
        <dbReference type="SAM" id="Phobius"/>
    </source>
</evidence>
<feature type="domain" description="Phosphatidic acid phosphatase type 2/haloperoxidase" evidence="2">
    <location>
        <begin position="53"/>
        <end position="161"/>
    </location>
</feature>
<dbReference type="InterPro" id="IPR000326">
    <property type="entry name" value="PAP2/HPO"/>
</dbReference>
<organism evidence="3 4">
    <name type="scientific">Bulleidia extructa W1219</name>
    <dbReference type="NCBI Taxonomy" id="679192"/>
    <lineage>
        <taxon>Bacteria</taxon>
        <taxon>Bacillati</taxon>
        <taxon>Bacillota</taxon>
        <taxon>Erysipelotrichia</taxon>
        <taxon>Erysipelotrichales</taxon>
        <taxon>Erysipelotrichaceae</taxon>
        <taxon>Bulleidia</taxon>
    </lineage>
</organism>
<proteinExistence type="predicted"/>
<dbReference type="RefSeq" id="WP_006626817.1">
    <property type="nucleotide sequence ID" value="NZ_ADFR01000003.1"/>
</dbReference>
<dbReference type="STRING" id="679192.HMPREF9013_0062"/>
<keyword evidence="1" id="KW-0472">Membrane</keyword>
<dbReference type="SUPFAM" id="SSF48317">
    <property type="entry name" value="Acid phosphatase/Vanadium-dependent haloperoxidase"/>
    <property type="match status" value="1"/>
</dbReference>
<keyword evidence="1" id="KW-0812">Transmembrane</keyword>
<feature type="transmembrane region" description="Helical" evidence="1">
    <location>
        <begin position="24"/>
        <end position="45"/>
    </location>
</feature>
<dbReference type="CDD" id="cd01610">
    <property type="entry name" value="PAP2_like"/>
    <property type="match status" value="1"/>
</dbReference>
<dbReference type="Proteomes" id="UP000005017">
    <property type="component" value="Unassembled WGS sequence"/>
</dbReference>
<dbReference type="SMART" id="SM00014">
    <property type="entry name" value="acidPPc"/>
    <property type="match status" value="1"/>
</dbReference>
<comment type="caution">
    <text evidence="3">The sequence shown here is derived from an EMBL/GenBank/DDBJ whole genome shotgun (WGS) entry which is preliminary data.</text>
</comment>
<dbReference type="eggNOG" id="COG0671">
    <property type="taxonomic scope" value="Bacteria"/>
</dbReference>
<keyword evidence="1" id="KW-1133">Transmembrane helix</keyword>
<evidence type="ECO:0000313" key="3">
    <source>
        <dbReference type="EMBL" id="EFC05868.1"/>
    </source>
</evidence>
<dbReference type="OrthoDB" id="9789113at2"/>
<protein>
    <submittedName>
        <fullName evidence="3">PAP2 family protein</fullName>
    </submittedName>
</protein>
<dbReference type="EMBL" id="ADFR01000003">
    <property type="protein sequence ID" value="EFC05868.1"/>
    <property type="molecule type" value="Genomic_DNA"/>
</dbReference>